<dbReference type="InterPro" id="IPR002481">
    <property type="entry name" value="FUR"/>
</dbReference>
<evidence type="ECO:0000313" key="13">
    <source>
        <dbReference type="Proteomes" id="UP000260655"/>
    </source>
</evidence>
<keyword evidence="14" id="KW-1185">Reference proteome</keyword>
<evidence type="ECO:0000256" key="6">
    <source>
        <dbReference type="ARBA" id="ARBA00023163"/>
    </source>
</evidence>
<organism evidence="9 13">
    <name type="scientific">Coprococcus comes</name>
    <dbReference type="NCBI Taxonomy" id="410072"/>
    <lineage>
        <taxon>Bacteria</taxon>
        <taxon>Bacillati</taxon>
        <taxon>Bacillota</taxon>
        <taxon>Clostridia</taxon>
        <taxon>Lachnospirales</taxon>
        <taxon>Lachnospiraceae</taxon>
        <taxon>Coprococcus</taxon>
    </lineage>
</organism>
<evidence type="ECO:0000313" key="12">
    <source>
        <dbReference type="EMBL" id="RHG55395.1"/>
    </source>
</evidence>
<keyword evidence="3 7" id="KW-0862">Zinc</keyword>
<dbReference type="Gene3D" id="1.10.10.10">
    <property type="entry name" value="Winged helix-like DNA-binding domain superfamily/Winged helix DNA-binding domain"/>
    <property type="match status" value="1"/>
</dbReference>
<dbReference type="PANTHER" id="PTHR33202">
    <property type="entry name" value="ZINC UPTAKE REGULATION PROTEIN"/>
    <property type="match status" value="1"/>
</dbReference>
<dbReference type="InterPro" id="IPR043135">
    <property type="entry name" value="Fur_C"/>
</dbReference>
<evidence type="ECO:0000313" key="16">
    <source>
        <dbReference type="Proteomes" id="UP000286595"/>
    </source>
</evidence>
<evidence type="ECO:0000256" key="4">
    <source>
        <dbReference type="ARBA" id="ARBA00023015"/>
    </source>
</evidence>
<dbReference type="GO" id="GO:0003700">
    <property type="term" value="F:DNA-binding transcription factor activity"/>
    <property type="evidence" value="ECO:0007669"/>
    <property type="project" value="InterPro"/>
</dbReference>
<evidence type="ECO:0000313" key="9">
    <source>
        <dbReference type="EMBL" id="RGJ20255.1"/>
    </source>
</evidence>
<dbReference type="InterPro" id="IPR036390">
    <property type="entry name" value="WH_DNA-bd_sf"/>
</dbReference>
<evidence type="ECO:0000313" key="11">
    <source>
        <dbReference type="EMBL" id="RHF82622.1"/>
    </source>
</evidence>
<keyword evidence="2" id="KW-0678">Repressor</keyword>
<reference evidence="13 14" key="1">
    <citation type="submission" date="2018-08" db="EMBL/GenBank/DDBJ databases">
        <title>A genome reference for cultivated species of the human gut microbiota.</title>
        <authorList>
            <person name="Zou Y."/>
            <person name="Xue W."/>
            <person name="Luo G."/>
        </authorList>
    </citation>
    <scope>NUCLEOTIDE SEQUENCE [LARGE SCALE GENOMIC DNA]</scope>
    <source>
        <strain evidence="10 14">AF18-12LB</strain>
        <strain evidence="12 16">AM22-12LB</strain>
        <strain evidence="11 15">AM23-3</strain>
        <strain evidence="9 13">TM07-19</strain>
    </source>
</reference>
<feature type="binding site" evidence="7">
    <location>
        <position position="82"/>
    </location>
    <ligand>
        <name>Zn(2+)</name>
        <dbReference type="ChEBI" id="CHEBI:29105"/>
    </ligand>
</feature>
<keyword evidence="6" id="KW-0804">Transcription</keyword>
<evidence type="ECO:0000256" key="7">
    <source>
        <dbReference type="PIRSR" id="PIRSR602481-1"/>
    </source>
</evidence>
<dbReference type="SUPFAM" id="SSF46785">
    <property type="entry name" value="Winged helix' DNA-binding domain"/>
    <property type="match status" value="1"/>
</dbReference>
<dbReference type="EMBL" id="QSOV01000032">
    <property type="protein sequence ID" value="RGJ20255.1"/>
    <property type="molecule type" value="Genomic_DNA"/>
</dbReference>
<dbReference type="Proteomes" id="UP000286595">
    <property type="component" value="Unassembled WGS sequence"/>
</dbReference>
<dbReference type="Proteomes" id="UP000260655">
    <property type="component" value="Unassembled WGS sequence"/>
</dbReference>
<evidence type="ECO:0000256" key="2">
    <source>
        <dbReference type="ARBA" id="ARBA00022491"/>
    </source>
</evidence>
<dbReference type="CDD" id="cd07153">
    <property type="entry name" value="Fur_like"/>
    <property type="match status" value="1"/>
</dbReference>
<comment type="similarity">
    <text evidence="1">Belongs to the Fur family.</text>
</comment>
<dbReference type="GO" id="GO:0008270">
    <property type="term" value="F:zinc ion binding"/>
    <property type="evidence" value="ECO:0007669"/>
    <property type="project" value="TreeGrafter"/>
</dbReference>
<feature type="binding site" evidence="7">
    <location>
        <position position="122"/>
    </location>
    <ligand>
        <name>Zn(2+)</name>
        <dbReference type="ChEBI" id="CHEBI:29105"/>
    </ligand>
</feature>
<dbReference type="Proteomes" id="UP000284579">
    <property type="component" value="Unassembled WGS sequence"/>
</dbReference>
<accession>A0A3E4GLD8</accession>
<comment type="cofactor">
    <cofactor evidence="8">
        <name>Mn(2+)</name>
        <dbReference type="ChEBI" id="CHEBI:29035"/>
    </cofactor>
    <cofactor evidence="8">
        <name>Fe(2+)</name>
        <dbReference type="ChEBI" id="CHEBI:29033"/>
    </cofactor>
    <text evidence="8">Binds 1 Mn(2+) or Fe(2+) ion per subunit.</text>
</comment>
<comment type="cofactor">
    <cofactor evidence="7">
        <name>Zn(2+)</name>
        <dbReference type="ChEBI" id="CHEBI:29105"/>
    </cofactor>
    <text evidence="7">Binds 1 zinc ion per subunit.</text>
</comment>
<evidence type="ECO:0000256" key="8">
    <source>
        <dbReference type="PIRSR" id="PIRSR602481-2"/>
    </source>
</evidence>
<dbReference type="RefSeq" id="WP_117559496.1">
    <property type="nucleotide sequence ID" value="NZ_JAAIMV010000001.1"/>
</dbReference>
<dbReference type="AlphaFoldDB" id="A0A3E4GLD8"/>
<dbReference type="Pfam" id="PF01475">
    <property type="entry name" value="FUR"/>
    <property type="match status" value="1"/>
</dbReference>
<dbReference type="InterPro" id="IPR036388">
    <property type="entry name" value="WH-like_DNA-bd_sf"/>
</dbReference>
<evidence type="ECO:0000313" key="10">
    <source>
        <dbReference type="EMBL" id="RGT89196.1"/>
    </source>
</evidence>
<dbReference type="EMBL" id="QRIM01000032">
    <property type="protein sequence ID" value="RHG55395.1"/>
    <property type="molecule type" value="Genomic_DNA"/>
</dbReference>
<evidence type="ECO:0000313" key="15">
    <source>
        <dbReference type="Proteomes" id="UP000284579"/>
    </source>
</evidence>
<dbReference type="PANTHER" id="PTHR33202:SF7">
    <property type="entry name" value="FERRIC UPTAKE REGULATION PROTEIN"/>
    <property type="match status" value="1"/>
</dbReference>
<feature type="binding site" evidence="7">
    <location>
        <position position="85"/>
    </location>
    <ligand>
        <name>Zn(2+)</name>
        <dbReference type="ChEBI" id="CHEBI:29105"/>
    </ligand>
</feature>
<dbReference type="GO" id="GO:1900376">
    <property type="term" value="P:regulation of secondary metabolite biosynthetic process"/>
    <property type="evidence" value="ECO:0007669"/>
    <property type="project" value="TreeGrafter"/>
</dbReference>
<evidence type="ECO:0000256" key="5">
    <source>
        <dbReference type="ARBA" id="ARBA00023125"/>
    </source>
</evidence>
<name>A0A3E4GLD8_9FIRM</name>
<sequence length="129" mass="14834">MASLKYSRQREAIKDYLSSVTTHPTADTVYMHIKEEFPNISLGTVYRNLNLLADIGEAIKITTPDGGDRFDARTNPHYHFYCKCCKRMIDMDFDHMDKINHLASESFDGQIESHTMLFYGICGDCLRKS</sequence>
<keyword evidence="7" id="KW-0479">Metal-binding</keyword>
<evidence type="ECO:0000256" key="1">
    <source>
        <dbReference type="ARBA" id="ARBA00007957"/>
    </source>
</evidence>
<keyword evidence="4" id="KW-0805">Transcription regulation</keyword>
<feature type="binding site" evidence="7">
    <location>
        <position position="125"/>
    </location>
    <ligand>
        <name>Zn(2+)</name>
        <dbReference type="ChEBI" id="CHEBI:29105"/>
    </ligand>
</feature>
<proteinExistence type="inferred from homology"/>
<keyword evidence="5" id="KW-0238">DNA-binding</keyword>
<dbReference type="GO" id="GO:0000976">
    <property type="term" value="F:transcription cis-regulatory region binding"/>
    <property type="evidence" value="ECO:0007669"/>
    <property type="project" value="TreeGrafter"/>
</dbReference>
<dbReference type="Gene3D" id="3.30.1490.190">
    <property type="match status" value="1"/>
</dbReference>
<dbReference type="EMBL" id="QRHO01000013">
    <property type="protein sequence ID" value="RHF82622.1"/>
    <property type="molecule type" value="Genomic_DNA"/>
</dbReference>
<evidence type="ECO:0000256" key="3">
    <source>
        <dbReference type="ARBA" id="ARBA00022833"/>
    </source>
</evidence>
<gene>
    <name evidence="12" type="ORF">DW252_16850</name>
    <name evidence="11" type="ORF">DW656_10400</name>
    <name evidence="10" type="ORF">DWX03_09670</name>
    <name evidence="9" type="ORF">DXD67_15980</name>
</gene>
<comment type="caution">
    <text evidence="9">The sequence shown here is derived from an EMBL/GenBank/DDBJ whole genome shotgun (WGS) entry which is preliminary data.</text>
</comment>
<dbReference type="EMBL" id="QRXJ01000012">
    <property type="protein sequence ID" value="RGT89196.1"/>
    <property type="molecule type" value="Genomic_DNA"/>
</dbReference>
<evidence type="ECO:0000313" key="14">
    <source>
        <dbReference type="Proteomes" id="UP000283360"/>
    </source>
</evidence>
<dbReference type="Proteomes" id="UP000283360">
    <property type="component" value="Unassembled WGS sequence"/>
</dbReference>
<keyword evidence="8" id="KW-0408">Iron</keyword>
<protein>
    <submittedName>
        <fullName evidence="9">Transcriptional repressor</fullName>
    </submittedName>
</protein>
<feature type="binding site" evidence="8">
    <location>
        <position position="114"/>
    </location>
    <ligand>
        <name>Fe cation</name>
        <dbReference type="ChEBI" id="CHEBI:24875"/>
    </ligand>
</feature>
<dbReference type="GO" id="GO:0045892">
    <property type="term" value="P:negative regulation of DNA-templated transcription"/>
    <property type="evidence" value="ECO:0007669"/>
    <property type="project" value="TreeGrafter"/>
</dbReference>